<evidence type="ECO:0000313" key="2">
    <source>
        <dbReference type="EMBL" id="GBM44778.1"/>
    </source>
</evidence>
<comment type="caution">
    <text evidence="2">The sequence shown here is derived from an EMBL/GenBank/DDBJ whole genome shotgun (WGS) entry which is preliminary data.</text>
</comment>
<proteinExistence type="predicted"/>
<reference evidence="2 3" key="1">
    <citation type="journal article" date="2019" name="Sci. Rep.">
        <title>Orb-weaving spider Araneus ventricosus genome elucidates the spidroin gene catalogue.</title>
        <authorList>
            <person name="Kono N."/>
            <person name="Nakamura H."/>
            <person name="Ohtoshi R."/>
            <person name="Moran D.A.P."/>
            <person name="Shinohara A."/>
            <person name="Yoshida Y."/>
            <person name="Fujiwara M."/>
            <person name="Mori M."/>
            <person name="Tomita M."/>
            <person name="Arakawa K."/>
        </authorList>
    </citation>
    <scope>NUCLEOTIDE SEQUENCE [LARGE SCALE GENOMIC DNA]</scope>
</reference>
<organism evidence="2 3">
    <name type="scientific">Araneus ventricosus</name>
    <name type="common">Orbweaver spider</name>
    <name type="synonym">Epeira ventricosa</name>
    <dbReference type="NCBI Taxonomy" id="182803"/>
    <lineage>
        <taxon>Eukaryota</taxon>
        <taxon>Metazoa</taxon>
        <taxon>Ecdysozoa</taxon>
        <taxon>Arthropoda</taxon>
        <taxon>Chelicerata</taxon>
        <taxon>Arachnida</taxon>
        <taxon>Araneae</taxon>
        <taxon>Araneomorphae</taxon>
        <taxon>Entelegynae</taxon>
        <taxon>Araneoidea</taxon>
        <taxon>Araneidae</taxon>
        <taxon>Araneus</taxon>
    </lineage>
</organism>
<dbReference type="Proteomes" id="UP000499080">
    <property type="component" value="Unassembled WGS sequence"/>
</dbReference>
<accession>A0A4Y2FWK2</accession>
<sequence>MEAPDCEVEDVPEHENHTSEKSAICDDDENIATQTVHNVQQNQSKHQNINWPSDQPSRSGSINYANFMKTALSVTRYSTSRKGL</sequence>
<evidence type="ECO:0000313" key="3">
    <source>
        <dbReference type="Proteomes" id="UP000499080"/>
    </source>
</evidence>
<protein>
    <submittedName>
        <fullName evidence="2">Uncharacterized protein</fullName>
    </submittedName>
</protein>
<gene>
    <name evidence="2" type="ORF">AVEN_164933_1</name>
</gene>
<feature type="compositionally biased region" description="Basic and acidic residues" evidence="1">
    <location>
        <begin position="11"/>
        <end position="21"/>
    </location>
</feature>
<keyword evidence="3" id="KW-1185">Reference proteome</keyword>
<feature type="compositionally biased region" description="Acidic residues" evidence="1">
    <location>
        <begin position="1"/>
        <end position="10"/>
    </location>
</feature>
<feature type="region of interest" description="Disordered" evidence="1">
    <location>
        <begin position="1"/>
        <end position="21"/>
    </location>
</feature>
<evidence type="ECO:0000256" key="1">
    <source>
        <dbReference type="SAM" id="MobiDB-lite"/>
    </source>
</evidence>
<name>A0A4Y2FWK2_ARAVE</name>
<dbReference type="AlphaFoldDB" id="A0A4Y2FWK2"/>
<dbReference type="EMBL" id="BGPR01001076">
    <property type="protein sequence ID" value="GBM44778.1"/>
    <property type="molecule type" value="Genomic_DNA"/>
</dbReference>